<dbReference type="AlphaFoldDB" id="A0A5A7QC52"/>
<evidence type="ECO:0000313" key="2">
    <source>
        <dbReference type="Proteomes" id="UP000325081"/>
    </source>
</evidence>
<name>A0A5A7QC52_STRAF</name>
<proteinExistence type="predicted"/>
<comment type="caution">
    <text evidence="1">The sequence shown here is derived from an EMBL/GenBank/DDBJ whole genome shotgun (WGS) entry which is preliminary data.</text>
</comment>
<gene>
    <name evidence="1" type="ORF">STAS_18712</name>
</gene>
<accession>A0A5A7QC52</accession>
<keyword evidence="2" id="KW-1185">Reference proteome</keyword>
<dbReference type="Proteomes" id="UP000325081">
    <property type="component" value="Unassembled WGS sequence"/>
</dbReference>
<dbReference type="EMBL" id="BKCP01006217">
    <property type="protein sequence ID" value="GER41957.1"/>
    <property type="molecule type" value="Genomic_DNA"/>
</dbReference>
<dbReference type="OrthoDB" id="10650473at2759"/>
<evidence type="ECO:0000313" key="1">
    <source>
        <dbReference type="EMBL" id="GER41957.1"/>
    </source>
</evidence>
<sequence>MGRLPASQLEIEPVNQTRYQQLNHAHCKTHTRTNPSSRPKRYHFEIIPPNVDPSPLPTWEEPLGPKIERVGPNVRVASYGPNIDQKGRALRDEVTVDHATILRNTREGEWGGGVEAKVFLDDGLEIGESTQIGLRYESILADDRVELLLCLGQDFRVPEELGYSPLNRARRCVRPGDEHRSLTKSRALISISVSLPFSPSSTSFIEIKAPNKSMCCSTAPCRPSALRSSITLLKNVSNLLCSFFILDTTPCRSKPSSTGIKSPMFNTPDRTMSSTTIPLNSSDFSSTPPNTRLPRVARASAFVAQTYRIWPRRTGACCGPAFSRSRTRIPTSS</sequence>
<protein>
    <submittedName>
        <fullName evidence="1">Coronin-1A</fullName>
    </submittedName>
</protein>
<reference evidence="2" key="1">
    <citation type="journal article" date="2019" name="Curr. Biol.">
        <title>Genome Sequence of Striga asiatica Provides Insight into the Evolution of Plant Parasitism.</title>
        <authorList>
            <person name="Yoshida S."/>
            <person name="Kim S."/>
            <person name="Wafula E.K."/>
            <person name="Tanskanen J."/>
            <person name="Kim Y.M."/>
            <person name="Honaas L."/>
            <person name="Yang Z."/>
            <person name="Spallek T."/>
            <person name="Conn C.E."/>
            <person name="Ichihashi Y."/>
            <person name="Cheong K."/>
            <person name="Cui S."/>
            <person name="Der J.P."/>
            <person name="Gundlach H."/>
            <person name="Jiao Y."/>
            <person name="Hori C."/>
            <person name="Ishida J.K."/>
            <person name="Kasahara H."/>
            <person name="Kiba T."/>
            <person name="Kim M.S."/>
            <person name="Koo N."/>
            <person name="Laohavisit A."/>
            <person name="Lee Y.H."/>
            <person name="Lumba S."/>
            <person name="McCourt P."/>
            <person name="Mortimer J.C."/>
            <person name="Mutuku J.M."/>
            <person name="Nomura T."/>
            <person name="Sasaki-Sekimoto Y."/>
            <person name="Seto Y."/>
            <person name="Wang Y."/>
            <person name="Wakatake T."/>
            <person name="Sakakibara H."/>
            <person name="Demura T."/>
            <person name="Yamaguchi S."/>
            <person name="Yoneyama K."/>
            <person name="Manabe R.I."/>
            <person name="Nelson D.C."/>
            <person name="Schulman A.H."/>
            <person name="Timko M.P."/>
            <person name="dePamphilis C.W."/>
            <person name="Choi D."/>
            <person name="Shirasu K."/>
        </authorList>
    </citation>
    <scope>NUCLEOTIDE SEQUENCE [LARGE SCALE GENOMIC DNA]</scope>
    <source>
        <strain evidence="2">cv. UVA1</strain>
    </source>
</reference>
<organism evidence="1 2">
    <name type="scientific">Striga asiatica</name>
    <name type="common">Asiatic witchweed</name>
    <name type="synonym">Buchnera asiatica</name>
    <dbReference type="NCBI Taxonomy" id="4170"/>
    <lineage>
        <taxon>Eukaryota</taxon>
        <taxon>Viridiplantae</taxon>
        <taxon>Streptophyta</taxon>
        <taxon>Embryophyta</taxon>
        <taxon>Tracheophyta</taxon>
        <taxon>Spermatophyta</taxon>
        <taxon>Magnoliopsida</taxon>
        <taxon>eudicotyledons</taxon>
        <taxon>Gunneridae</taxon>
        <taxon>Pentapetalae</taxon>
        <taxon>asterids</taxon>
        <taxon>lamiids</taxon>
        <taxon>Lamiales</taxon>
        <taxon>Orobanchaceae</taxon>
        <taxon>Buchnereae</taxon>
        <taxon>Striga</taxon>
    </lineage>
</organism>